<comment type="caution">
    <text evidence="1">The sequence shown here is derived from an EMBL/GenBank/DDBJ whole genome shotgun (WGS) entry which is preliminary data.</text>
</comment>
<organism evidence="1 2">
    <name type="scientific">Rhizobium mongolense</name>
    <dbReference type="NCBI Taxonomy" id="57676"/>
    <lineage>
        <taxon>Bacteria</taxon>
        <taxon>Pseudomonadati</taxon>
        <taxon>Pseudomonadota</taxon>
        <taxon>Alphaproteobacteria</taxon>
        <taxon>Hyphomicrobiales</taxon>
        <taxon>Rhizobiaceae</taxon>
        <taxon>Rhizobium/Agrobacterium group</taxon>
        <taxon>Rhizobium</taxon>
    </lineage>
</organism>
<reference evidence="1 2" key="1">
    <citation type="submission" date="2020-08" db="EMBL/GenBank/DDBJ databases">
        <title>Genomic Encyclopedia of Type Strains, Phase IV (KMG-V): Genome sequencing to study the core and pangenomes of soil and plant-associated prokaryotes.</title>
        <authorList>
            <person name="Whitman W."/>
        </authorList>
    </citation>
    <scope>NUCLEOTIDE SEQUENCE [LARGE SCALE GENOMIC DNA]</scope>
    <source>
        <strain evidence="1 2">SEMIA 402</strain>
    </source>
</reference>
<name>A0A7W6RRP6_9HYPH</name>
<evidence type="ECO:0000313" key="2">
    <source>
        <dbReference type="Proteomes" id="UP000533641"/>
    </source>
</evidence>
<sequence>MTTLPMTSLFAAGFALALIALSIPISLQNGRVLTIKCLSAQIRRSLESISDAFQSRSGI</sequence>
<dbReference type="AlphaFoldDB" id="A0A7W6RRP6"/>
<gene>
    <name evidence="1" type="ORF">GGE12_005212</name>
</gene>
<evidence type="ECO:0000313" key="1">
    <source>
        <dbReference type="EMBL" id="MBB4277405.1"/>
    </source>
</evidence>
<protein>
    <submittedName>
        <fullName evidence="1">Uncharacterized protein</fullName>
    </submittedName>
</protein>
<dbReference type="Proteomes" id="UP000533641">
    <property type="component" value="Unassembled WGS sequence"/>
</dbReference>
<dbReference type="EMBL" id="JACIGM010000013">
    <property type="protein sequence ID" value="MBB4277405.1"/>
    <property type="molecule type" value="Genomic_DNA"/>
</dbReference>
<accession>A0A7W6RRP6</accession>
<proteinExistence type="predicted"/>